<dbReference type="AlphaFoldDB" id="A0A1V2ZY39"/>
<dbReference type="RefSeq" id="WP_077244308.1">
    <property type="nucleotide sequence ID" value="NZ_MUZR01000026.1"/>
</dbReference>
<feature type="compositionally biased region" description="Acidic residues" evidence="2">
    <location>
        <begin position="1"/>
        <end position="10"/>
    </location>
</feature>
<evidence type="ECO:0000256" key="1">
    <source>
        <dbReference type="SAM" id="Coils"/>
    </source>
</evidence>
<sequence length="409" mass="44205">MDEREWEEGGTTEKHDSAGAETESESPEEPTASAEDDARSRRISLVLGAFFTVIAVGFLALVVPGIDKALESKTVTVVVGGAAWEIEGEEGVDRVRANAGASLESEQARIRRGLQHEYHTGVDWAFEAAIDQVPAFVDEYHSFGGWATRMSLPFFGDLDEYLDEQARTLLEEESRIQEHLDRADRHLREQVLPAEIAKSGARLTHHLADVLDREPSATRVDEQVEADVELSGLSAQLEQWVSEDLERLSQSGAWVAGKTLVATSAVGALPLSRRVLQRSATVQASRAGGIKAAARWMRAPAARIAAQTGAATLATVKTGPMAGVVGGTVFVLATGAEGVQVYRQEQVRAAELTQELEWALLAEREAVKCRANESLDGYLDAVLDAWGEQVGEHSQVSTDTASFRIFGGT</sequence>
<dbReference type="Proteomes" id="UP000189177">
    <property type="component" value="Unassembled WGS sequence"/>
</dbReference>
<dbReference type="OrthoDB" id="9918703at2"/>
<protein>
    <submittedName>
        <fullName evidence="4">Uncharacterized protein</fullName>
    </submittedName>
</protein>
<accession>A0A1V2ZY39</accession>
<keyword evidence="3" id="KW-0812">Transmembrane</keyword>
<evidence type="ECO:0000313" key="4">
    <source>
        <dbReference type="EMBL" id="OOC10034.1"/>
    </source>
</evidence>
<organism evidence="4 5">
    <name type="scientific">Thioalkalivibrio halophilus</name>
    <dbReference type="NCBI Taxonomy" id="252474"/>
    <lineage>
        <taxon>Bacteria</taxon>
        <taxon>Pseudomonadati</taxon>
        <taxon>Pseudomonadota</taxon>
        <taxon>Gammaproteobacteria</taxon>
        <taxon>Chromatiales</taxon>
        <taxon>Ectothiorhodospiraceae</taxon>
        <taxon>Thioalkalivibrio</taxon>
    </lineage>
</organism>
<feature type="region of interest" description="Disordered" evidence="2">
    <location>
        <begin position="1"/>
        <end position="38"/>
    </location>
</feature>
<keyword evidence="3" id="KW-0472">Membrane</keyword>
<feature type="coiled-coil region" evidence="1">
    <location>
        <begin position="162"/>
        <end position="189"/>
    </location>
</feature>
<gene>
    <name evidence="4" type="ORF">B1A74_07945</name>
</gene>
<evidence type="ECO:0000256" key="3">
    <source>
        <dbReference type="SAM" id="Phobius"/>
    </source>
</evidence>
<evidence type="ECO:0000313" key="5">
    <source>
        <dbReference type="Proteomes" id="UP000189177"/>
    </source>
</evidence>
<comment type="caution">
    <text evidence="4">The sequence shown here is derived from an EMBL/GenBank/DDBJ whole genome shotgun (WGS) entry which is preliminary data.</text>
</comment>
<keyword evidence="3" id="KW-1133">Transmembrane helix</keyword>
<name>A0A1V2ZY39_9GAMM</name>
<keyword evidence="1" id="KW-0175">Coiled coil</keyword>
<evidence type="ECO:0000256" key="2">
    <source>
        <dbReference type="SAM" id="MobiDB-lite"/>
    </source>
</evidence>
<keyword evidence="5" id="KW-1185">Reference proteome</keyword>
<reference evidence="4 5" key="1">
    <citation type="submission" date="2017-02" db="EMBL/GenBank/DDBJ databases">
        <title>Genomic diversity within the haloalkaliphilic genus Thioalkalivibrio.</title>
        <authorList>
            <person name="Ahn A.-C."/>
            <person name="Meier-Kolthoff J."/>
            <person name="Overmars L."/>
            <person name="Richter M."/>
            <person name="Woyke T."/>
            <person name="Sorokin D.Y."/>
            <person name="Muyzer G."/>
        </authorList>
    </citation>
    <scope>NUCLEOTIDE SEQUENCE [LARGE SCALE GENOMIC DNA]</scope>
    <source>
        <strain evidence="4 5">HL17</strain>
    </source>
</reference>
<dbReference type="EMBL" id="MUZR01000026">
    <property type="protein sequence ID" value="OOC10034.1"/>
    <property type="molecule type" value="Genomic_DNA"/>
</dbReference>
<feature type="transmembrane region" description="Helical" evidence="3">
    <location>
        <begin position="45"/>
        <end position="66"/>
    </location>
</feature>
<proteinExistence type="predicted"/>